<accession>A0A5M6DJP4</accession>
<protein>
    <submittedName>
        <fullName evidence="2">HD domain-containing protein</fullName>
    </submittedName>
</protein>
<organism evidence="2 3">
    <name type="scientific">Adhaeribacter rhizoryzae</name>
    <dbReference type="NCBI Taxonomy" id="2607907"/>
    <lineage>
        <taxon>Bacteria</taxon>
        <taxon>Pseudomonadati</taxon>
        <taxon>Bacteroidota</taxon>
        <taxon>Cytophagia</taxon>
        <taxon>Cytophagales</taxon>
        <taxon>Hymenobacteraceae</taxon>
        <taxon>Adhaeribacter</taxon>
    </lineage>
</organism>
<dbReference type="Gene3D" id="1.20.58.1910">
    <property type="match status" value="1"/>
</dbReference>
<dbReference type="Gene3D" id="1.10.472.50">
    <property type="entry name" value="HD-domain/PDEase-like"/>
    <property type="match status" value="1"/>
</dbReference>
<evidence type="ECO:0000313" key="3">
    <source>
        <dbReference type="Proteomes" id="UP000323426"/>
    </source>
</evidence>
<dbReference type="PROSITE" id="PS51831">
    <property type="entry name" value="HD"/>
    <property type="match status" value="1"/>
</dbReference>
<proteinExistence type="predicted"/>
<dbReference type="Proteomes" id="UP000323426">
    <property type="component" value="Unassembled WGS sequence"/>
</dbReference>
<sequence>MQPEEIILTTADYIKEKFAGEGSGHDWWHIYRVWQNALYLAKNEQADLLVVQLGALLHDVADWKFYGGDETVGEKMAREYLEKLQVPELVIAPVCQIINEISFKGAGVNTPMSTLEGAIVQDADRLDAIGAIGIARAFAYGGFKHREMHNPNILPENHTSFAAYKKNTGPTINHFYEKLLLLKDRMNTATGRQLAEDRHQYMLNFLEQFYQEWNINVELEKEEKI</sequence>
<dbReference type="InterPro" id="IPR006674">
    <property type="entry name" value="HD_domain"/>
</dbReference>
<dbReference type="EMBL" id="VWSF01000004">
    <property type="protein sequence ID" value="KAA5547777.1"/>
    <property type="molecule type" value="Genomic_DNA"/>
</dbReference>
<dbReference type="PANTHER" id="PTHR33594:SF1">
    <property type="entry name" value="HD_PDEASE DOMAIN-CONTAINING PROTEIN"/>
    <property type="match status" value="1"/>
</dbReference>
<name>A0A5M6DJP4_9BACT</name>
<dbReference type="InterPro" id="IPR003607">
    <property type="entry name" value="HD/PDEase_dom"/>
</dbReference>
<dbReference type="SMART" id="SM00471">
    <property type="entry name" value="HDc"/>
    <property type="match status" value="1"/>
</dbReference>
<evidence type="ECO:0000313" key="2">
    <source>
        <dbReference type="EMBL" id="KAA5547777.1"/>
    </source>
</evidence>
<dbReference type="Pfam" id="PF01966">
    <property type="entry name" value="HD"/>
    <property type="match status" value="1"/>
</dbReference>
<dbReference type="SUPFAM" id="SSF109604">
    <property type="entry name" value="HD-domain/PDEase-like"/>
    <property type="match status" value="1"/>
</dbReference>
<comment type="caution">
    <text evidence="2">The sequence shown here is derived from an EMBL/GenBank/DDBJ whole genome shotgun (WGS) entry which is preliminary data.</text>
</comment>
<feature type="domain" description="HD" evidence="1">
    <location>
        <begin position="26"/>
        <end position="129"/>
    </location>
</feature>
<dbReference type="RefSeq" id="WP_150087695.1">
    <property type="nucleotide sequence ID" value="NZ_VWSF01000004.1"/>
</dbReference>
<dbReference type="PANTHER" id="PTHR33594">
    <property type="entry name" value="SUPERFAMILY HYDROLASE, PUTATIVE (AFU_ORTHOLOGUE AFUA_1G03035)-RELATED"/>
    <property type="match status" value="1"/>
</dbReference>
<reference evidence="2 3" key="1">
    <citation type="submission" date="2019-09" db="EMBL/GenBank/DDBJ databases">
        <title>Genome sequence and assembly of Adhaeribacter sp.</title>
        <authorList>
            <person name="Chhetri G."/>
        </authorList>
    </citation>
    <scope>NUCLEOTIDE SEQUENCE [LARGE SCALE GENOMIC DNA]</scope>
    <source>
        <strain evidence="2 3">DK36</strain>
    </source>
</reference>
<dbReference type="AlphaFoldDB" id="A0A5M6DJP4"/>
<evidence type="ECO:0000259" key="1">
    <source>
        <dbReference type="PROSITE" id="PS51831"/>
    </source>
</evidence>
<gene>
    <name evidence="2" type="ORF">F0145_07465</name>
</gene>
<keyword evidence="3" id="KW-1185">Reference proteome</keyword>
<dbReference type="CDD" id="cd00077">
    <property type="entry name" value="HDc"/>
    <property type="match status" value="1"/>
</dbReference>